<name>A0ABV2BYH7_9GAMM</name>
<accession>A0ABV2BYH7</accession>
<sequence length="89" mass="10050">MDDLVIWWDGALCIIWLLFWAFNVQKYLKFEILAPGICKLTSAGFGMRVIGGLDNIEILSYIGSATVCIALYKIYKTIKPKTDKQTDVS</sequence>
<dbReference type="Proteomes" id="UP001548189">
    <property type="component" value="Unassembled WGS sequence"/>
</dbReference>
<keyword evidence="2" id="KW-1185">Reference proteome</keyword>
<organism evidence="1 2">
    <name type="scientific">Aliikangiella maris</name>
    <dbReference type="NCBI Taxonomy" id="3162458"/>
    <lineage>
        <taxon>Bacteria</taxon>
        <taxon>Pseudomonadati</taxon>
        <taxon>Pseudomonadota</taxon>
        <taxon>Gammaproteobacteria</taxon>
        <taxon>Oceanospirillales</taxon>
        <taxon>Pleioneaceae</taxon>
        <taxon>Aliikangiella</taxon>
    </lineage>
</organism>
<evidence type="ECO:0000313" key="1">
    <source>
        <dbReference type="EMBL" id="MET1256985.1"/>
    </source>
</evidence>
<protein>
    <submittedName>
        <fullName evidence="1">Uncharacterized protein</fullName>
    </submittedName>
</protein>
<comment type="caution">
    <text evidence="1">The sequence shown here is derived from an EMBL/GenBank/DDBJ whole genome shotgun (WGS) entry which is preliminary data.</text>
</comment>
<dbReference type="EMBL" id="JBEVCJ010000031">
    <property type="protein sequence ID" value="MET1256985.1"/>
    <property type="molecule type" value="Genomic_DNA"/>
</dbReference>
<evidence type="ECO:0000313" key="2">
    <source>
        <dbReference type="Proteomes" id="UP001548189"/>
    </source>
</evidence>
<gene>
    <name evidence="1" type="ORF">ABVT43_17715</name>
</gene>
<proteinExistence type="predicted"/>
<reference evidence="1 2" key="1">
    <citation type="submission" date="2024-06" db="EMBL/GenBank/DDBJ databases">
        <authorList>
            <person name="Li F."/>
        </authorList>
    </citation>
    <scope>NUCLEOTIDE SEQUENCE [LARGE SCALE GENOMIC DNA]</scope>
    <source>
        <strain evidence="1 2">GXAS 311</strain>
    </source>
</reference>